<evidence type="ECO:0000259" key="6">
    <source>
        <dbReference type="Pfam" id="PF02631"/>
    </source>
</evidence>
<proteinExistence type="inferred from homology"/>
<feature type="domain" description="RecX third three-helical" evidence="7">
    <location>
        <begin position="161"/>
        <end position="206"/>
    </location>
</feature>
<dbReference type="Pfam" id="PF21981">
    <property type="entry name" value="RecX_HTH3"/>
    <property type="match status" value="2"/>
</dbReference>
<protein>
    <recommendedName>
        <fullName evidence="3 5">Regulatory protein RecX</fullName>
    </recommendedName>
</protein>
<dbReference type="AlphaFoldDB" id="A0A0E3K4A1"/>
<dbReference type="PANTHER" id="PTHR33602:SF1">
    <property type="entry name" value="REGULATORY PROTEIN RECX FAMILY PROTEIN"/>
    <property type="match status" value="1"/>
</dbReference>
<organism evidence="9 10">
    <name type="scientific">Clostridium scatologenes</name>
    <dbReference type="NCBI Taxonomy" id="1548"/>
    <lineage>
        <taxon>Bacteria</taxon>
        <taxon>Bacillati</taxon>
        <taxon>Bacillota</taxon>
        <taxon>Clostridia</taxon>
        <taxon>Eubacteriales</taxon>
        <taxon>Clostridiaceae</taxon>
        <taxon>Clostridium</taxon>
    </lineage>
</organism>
<evidence type="ECO:0000256" key="5">
    <source>
        <dbReference type="HAMAP-Rule" id="MF_01114"/>
    </source>
</evidence>
<dbReference type="InterPro" id="IPR003783">
    <property type="entry name" value="Regulatory_RecX"/>
</dbReference>
<dbReference type="HOGENOM" id="CLU_066607_4_1_9"/>
<dbReference type="Pfam" id="PF21982">
    <property type="entry name" value="RecX_HTH1"/>
    <property type="match status" value="1"/>
</dbReference>
<keyword evidence="4 5" id="KW-0963">Cytoplasm</keyword>
<evidence type="ECO:0000259" key="7">
    <source>
        <dbReference type="Pfam" id="PF21981"/>
    </source>
</evidence>
<comment type="subcellular location">
    <subcellularLocation>
        <location evidence="1 5">Cytoplasm</location>
    </subcellularLocation>
</comment>
<dbReference type="NCBIfam" id="NF010732">
    <property type="entry name" value="PRK14134.1"/>
    <property type="match status" value="1"/>
</dbReference>
<keyword evidence="10" id="KW-1185">Reference proteome</keyword>
<dbReference type="STRING" id="1548.CSCA_4680"/>
<feature type="domain" description="RecX third three-helical" evidence="7">
    <location>
        <begin position="230"/>
        <end position="277"/>
    </location>
</feature>
<dbReference type="EMBL" id="CP009933">
    <property type="protein sequence ID" value="AKA71805.1"/>
    <property type="molecule type" value="Genomic_DNA"/>
</dbReference>
<dbReference type="KEGG" id="csq:CSCA_4680"/>
<dbReference type="InterPro" id="IPR036388">
    <property type="entry name" value="WH-like_DNA-bd_sf"/>
</dbReference>
<dbReference type="Proteomes" id="UP000033115">
    <property type="component" value="Chromosome"/>
</dbReference>
<dbReference type="InterPro" id="IPR053925">
    <property type="entry name" value="RecX_HTH_3rd"/>
</dbReference>
<feature type="domain" description="RecX second three-helical" evidence="6">
    <location>
        <begin position="112"/>
        <end position="149"/>
    </location>
</feature>
<dbReference type="RefSeq" id="WP_029162836.1">
    <property type="nucleotide sequence ID" value="NZ_CP009933.1"/>
</dbReference>
<sequence>MEDSKKIITKIEIQKRNKDRVNVYINHEFAFACSAELVYIHNIEKGKSVDLNYLNEIIMEDNYIKCKSSALKIIEKVYKTQAQIYSKLLEKEYDEKTVIRTIEFLKKYGFINDEKFVQMYIKDKLKSNGRNKIKHDLIKKGIDEKRINEGFHSITSGVEKETAIKLAEKKYNLLIKNEKDYRKIYKKVGEFLIRKGYNSDIVSEALNNVVKKDFSDFEKKDEINDDEQIDLDKLRVLAEKRYNIIIKSEQDYKKIYKKLSDYLLRRGYSWENIKTVLSSIVSNEDSYI</sequence>
<evidence type="ECO:0000259" key="8">
    <source>
        <dbReference type="Pfam" id="PF21982"/>
    </source>
</evidence>
<evidence type="ECO:0000256" key="4">
    <source>
        <dbReference type="ARBA" id="ARBA00022490"/>
    </source>
</evidence>
<dbReference type="PANTHER" id="PTHR33602">
    <property type="entry name" value="REGULATORY PROTEIN RECX FAMILY PROTEIN"/>
    <property type="match status" value="1"/>
</dbReference>
<accession>A0A0E3K4A1</accession>
<dbReference type="GO" id="GO:0005737">
    <property type="term" value="C:cytoplasm"/>
    <property type="evidence" value="ECO:0007669"/>
    <property type="project" value="UniProtKB-SubCell"/>
</dbReference>
<evidence type="ECO:0000256" key="2">
    <source>
        <dbReference type="ARBA" id="ARBA00009695"/>
    </source>
</evidence>
<dbReference type="NCBIfam" id="NF001058">
    <property type="entry name" value="PRK00117.4-1"/>
    <property type="match status" value="1"/>
</dbReference>
<dbReference type="InterPro" id="IPR053926">
    <property type="entry name" value="RecX_HTH_1st"/>
</dbReference>
<evidence type="ECO:0000313" key="10">
    <source>
        <dbReference type="Proteomes" id="UP000033115"/>
    </source>
</evidence>
<evidence type="ECO:0000256" key="3">
    <source>
        <dbReference type="ARBA" id="ARBA00018111"/>
    </source>
</evidence>
<evidence type="ECO:0000313" key="9">
    <source>
        <dbReference type="EMBL" id="AKA71805.1"/>
    </source>
</evidence>
<dbReference type="InterPro" id="IPR053924">
    <property type="entry name" value="RecX_HTH_2nd"/>
</dbReference>
<reference evidence="9 10" key="1">
    <citation type="journal article" date="2015" name="J. Biotechnol.">
        <title>Complete genome sequence of a malodorant-producing acetogen, Clostridium scatologenes ATCC 25775(T).</title>
        <authorList>
            <person name="Zhu Z."/>
            <person name="Guo T."/>
            <person name="Zheng H."/>
            <person name="Song T."/>
            <person name="Ouyang P."/>
            <person name="Xie J."/>
        </authorList>
    </citation>
    <scope>NUCLEOTIDE SEQUENCE [LARGE SCALE GENOMIC DNA]</scope>
    <source>
        <strain evidence="9 10">ATCC 25775</strain>
    </source>
</reference>
<comment type="function">
    <text evidence="5">Modulates RecA activity.</text>
</comment>
<dbReference type="GO" id="GO:0006282">
    <property type="term" value="P:regulation of DNA repair"/>
    <property type="evidence" value="ECO:0007669"/>
    <property type="project" value="UniProtKB-UniRule"/>
</dbReference>
<dbReference type="Gene3D" id="1.10.10.10">
    <property type="entry name" value="Winged helix-like DNA-binding domain superfamily/Winged helix DNA-binding domain"/>
    <property type="match status" value="4"/>
</dbReference>
<feature type="domain" description="RecX first three-helical" evidence="8">
    <location>
        <begin position="66"/>
        <end position="105"/>
    </location>
</feature>
<gene>
    <name evidence="5" type="primary">recX</name>
    <name evidence="9" type="ORF">CSCA_4680</name>
</gene>
<dbReference type="Pfam" id="PF02631">
    <property type="entry name" value="RecX_HTH2"/>
    <property type="match status" value="1"/>
</dbReference>
<dbReference type="HAMAP" id="MF_01114">
    <property type="entry name" value="RecX"/>
    <property type="match status" value="1"/>
</dbReference>
<name>A0A0E3K4A1_CLOSL</name>
<evidence type="ECO:0000256" key="1">
    <source>
        <dbReference type="ARBA" id="ARBA00004496"/>
    </source>
</evidence>
<comment type="similarity">
    <text evidence="2 5">Belongs to the RecX family.</text>
</comment>